<reference evidence="2 3" key="1">
    <citation type="journal article" date="2015" name="Stand. Genomic Sci.">
        <title>Genomic Encyclopedia of Bacterial and Archaeal Type Strains, Phase III: the genomes of soil and plant-associated and newly described type strains.</title>
        <authorList>
            <person name="Whitman W.B."/>
            <person name="Woyke T."/>
            <person name="Klenk H.P."/>
            <person name="Zhou Y."/>
            <person name="Lilburn T.G."/>
            <person name="Beck B.J."/>
            <person name="De Vos P."/>
            <person name="Vandamme P."/>
            <person name="Eisen J.A."/>
            <person name="Garrity G."/>
            <person name="Hugenholtz P."/>
            <person name="Kyrpides N.C."/>
        </authorList>
    </citation>
    <scope>NUCLEOTIDE SEQUENCE [LARGE SCALE GENOMIC DNA]</scope>
    <source>
        <strain evidence="2 3">CGMCC 1.10116</strain>
    </source>
</reference>
<sequence length="49" mass="5432">MAQNNNQKMSYEEAGKKGGEKVKQEYGKEHFEEIGQKGGQNSNNGNSNN</sequence>
<dbReference type="Proteomes" id="UP000315711">
    <property type="component" value="Unassembled WGS sequence"/>
</dbReference>
<name>A0A562QBK3_9BACI</name>
<evidence type="ECO:0000256" key="1">
    <source>
        <dbReference type="SAM" id="MobiDB-lite"/>
    </source>
</evidence>
<evidence type="ECO:0000313" key="3">
    <source>
        <dbReference type="Proteomes" id="UP000315711"/>
    </source>
</evidence>
<feature type="compositionally biased region" description="Basic and acidic residues" evidence="1">
    <location>
        <begin position="10"/>
        <end position="35"/>
    </location>
</feature>
<evidence type="ECO:0000313" key="2">
    <source>
        <dbReference type="EMBL" id="TWI54089.1"/>
    </source>
</evidence>
<proteinExistence type="predicted"/>
<dbReference type="RefSeq" id="WP_144451409.1">
    <property type="nucleotide sequence ID" value="NZ_VLKZ01000010.1"/>
</dbReference>
<gene>
    <name evidence="2" type="ORF">IQ10_03192</name>
</gene>
<accession>A0A562QBK3</accession>
<feature type="compositionally biased region" description="Low complexity" evidence="1">
    <location>
        <begin position="39"/>
        <end position="49"/>
    </location>
</feature>
<evidence type="ECO:0008006" key="4">
    <source>
        <dbReference type="Google" id="ProtNLM"/>
    </source>
</evidence>
<feature type="region of interest" description="Disordered" evidence="1">
    <location>
        <begin position="1"/>
        <end position="49"/>
    </location>
</feature>
<comment type="caution">
    <text evidence="2">The sequence shown here is derived from an EMBL/GenBank/DDBJ whole genome shotgun (WGS) entry which is preliminary data.</text>
</comment>
<protein>
    <recommendedName>
        <fullName evidence="4">Small hydrophilic protein</fullName>
    </recommendedName>
</protein>
<keyword evidence="3" id="KW-1185">Reference proteome</keyword>
<organism evidence="2 3">
    <name type="scientific">Halalkalibacter nanhaiisediminis</name>
    <dbReference type="NCBI Taxonomy" id="688079"/>
    <lineage>
        <taxon>Bacteria</taxon>
        <taxon>Bacillati</taxon>
        <taxon>Bacillota</taxon>
        <taxon>Bacilli</taxon>
        <taxon>Bacillales</taxon>
        <taxon>Bacillaceae</taxon>
        <taxon>Halalkalibacter</taxon>
    </lineage>
</organism>
<dbReference type="AlphaFoldDB" id="A0A562QBK3"/>
<dbReference type="EMBL" id="VLKZ01000010">
    <property type="protein sequence ID" value="TWI54089.1"/>
    <property type="molecule type" value="Genomic_DNA"/>
</dbReference>